<organism evidence="1 2">
    <name type="scientific">Candidatus Gottesmanbacteria bacterium GW2011_GWB1_43_11</name>
    <dbReference type="NCBI Taxonomy" id="1618446"/>
    <lineage>
        <taxon>Bacteria</taxon>
        <taxon>Candidatus Gottesmaniibacteriota</taxon>
    </lineage>
</organism>
<protein>
    <recommendedName>
        <fullName evidence="3">Bacterial toxin RNase RnlA/LsoA DBD domain-containing protein</fullName>
    </recommendedName>
</protein>
<proteinExistence type="predicted"/>
<evidence type="ECO:0000313" key="2">
    <source>
        <dbReference type="Proteomes" id="UP000034050"/>
    </source>
</evidence>
<dbReference type="STRING" id="1618446.UV61_C0009G0052"/>
<accession>A0A0G1CL34</accession>
<gene>
    <name evidence="1" type="ORF">UV61_C0009G0052</name>
</gene>
<name>A0A0G1CL34_9BACT</name>
<sequence length="163" mass="18951">MLDENTALGRYISTGQLALIREGYYLIDDIKHHVPTNPVTDYSYLVFPFAKAYEGFLKQLFLDLGFIKIWQYESDHFRIGKELSPGLAKELKQRSIYTQLGHKFGNFELADKLWLMWKRGRNMIFHYFPHNLKAVTLVEAENIVEELMSVMQEAVEKSGVGKT</sequence>
<dbReference type="AlphaFoldDB" id="A0A0G1CL34"/>
<dbReference type="EMBL" id="LCFD01000009">
    <property type="protein sequence ID" value="KKS86525.1"/>
    <property type="molecule type" value="Genomic_DNA"/>
</dbReference>
<evidence type="ECO:0008006" key="3">
    <source>
        <dbReference type="Google" id="ProtNLM"/>
    </source>
</evidence>
<reference evidence="1 2" key="1">
    <citation type="journal article" date="2015" name="Nature">
        <title>rRNA introns, odd ribosomes, and small enigmatic genomes across a large radiation of phyla.</title>
        <authorList>
            <person name="Brown C.T."/>
            <person name="Hug L.A."/>
            <person name="Thomas B.C."/>
            <person name="Sharon I."/>
            <person name="Castelle C.J."/>
            <person name="Singh A."/>
            <person name="Wilkins M.J."/>
            <person name="Williams K.H."/>
            <person name="Banfield J.F."/>
        </authorList>
    </citation>
    <scope>NUCLEOTIDE SEQUENCE [LARGE SCALE GENOMIC DNA]</scope>
</reference>
<dbReference type="Proteomes" id="UP000034050">
    <property type="component" value="Unassembled WGS sequence"/>
</dbReference>
<evidence type="ECO:0000313" key="1">
    <source>
        <dbReference type="EMBL" id="KKS86525.1"/>
    </source>
</evidence>
<comment type="caution">
    <text evidence="1">The sequence shown here is derived from an EMBL/GenBank/DDBJ whole genome shotgun (WGS) entry which is preliminary data.</text>
</comment>